<protein>
    <recommendedName>
        <fullName evidence="3">Endonuclease</fullName>
    </recommendedName>
</protein>
<accession>A0A067YII2</accession>
<sequence length="151" mass="17227">MIRSFGMTELRKAISSRAVKHKDNPDNLPNIKKELIRRQNGKCPITGRDLRSMTTTNVVVDHDHKSGVIRAALPRAINGLEGKLTNLCIRWGGCTSKRDIINMLRGMADYLELHQVPQTEWIHPEHLTPAEARAKRNAKARKRYALKKKDK</sequence>
<dbReference type="KEGG" id="vg:54973868"/>
<dbReference type="Proteomes" id="UP000027482">
    <property type="component" value="Segment"/>
</dbReference>
<proteinExistence type="predicted"/>
<dbReference type="Gene3D" id="3.40.1800.10">
    <property type="entry name" value="His-Me finger endonucleases"/>
    <property type="match status" value="1"/>
</dbReference>
<name>A0A067YII2_9CAUD</name>
<reference evidence="1 2" key="1">
    <citation type="journal article" date="2014" name="BMC Genomics">
        <title>Genome sequences characterizing five mutations in RNA polymerase and major capsid of phages [greek small letter phi]A318 and [greek small letter phi]As51 of Vibrio alginolyticus with different burst efficiencies.</title>
        <authorList>
            <person name="Liu W."/>
            <person name="Lin Y.R."/>
            <person name="Lu M.W."/>
            <person name="Sung P.J."/>
            <person name="Wang W.H."/>
            <person name="Lin C.S."/>
        </authorList>
    </citation>
    <scope>NUCLEOTIDE SEQUENCE [LARGE SCALE GENOMIC DNA]</scope>
    <source>
        <strain evidence="1">AS51</strain>
    </source>
</reference>
<dbReference type="RefSeq" id="YP_009783884.1">
    <property type="nucleotide sequence ID" value="NC_047737.1"/>
</dbReference>
<evidence type="ECO:0000313" key="1">
    <source>
        <dbReference type="EMBL" id="AHC94060.1"/>
    </source>
</evidence>
<dbReference type="EMBL" id="KF800937">
    <property type="protein sequence ID" value="AHC94060.1"/>
    <property type="molecule type" value="Genomic_DNA"/>
</dbReference>
<dbReference type="SUPFAM" id="SSF54060">
    <property type="entry name" value="His-Me finger endonucleases"/>
    <property type="match status" value="1"/>
</dbReference>
<dbReference type="Pfam" id="PF02945">
    <property type="entry name" value="Endonuclease_7"/>
    <property type="match status" value="1"/>
</dbReference>
<dbReference type="InterPro" id="IPR004211">
    <property type="entry name" value="Endonuclease_7"/>
</dbReference>
<dbReference type="GeneID" id="54973868"/>
<evidence type="ECO:0008006" key="3">
    <source>
        <dbReference type="Google" id="ProtNLM"/>
    </source>
</evidence>
<dbReference type="InterPro" id="IPR038563">
    <property type="entry name" value="Endonuclease_7_sf"/>
</dbReference>
<evidence type="ECO:0000313" key="2">
    <source>
        <dbReference type="Proteomes" id="UP000027482"/>
    </source>
</evidence>
<organism evidence="1 2">
    <name type="scientific">Vibrio phage AS51</name>
    <dbReference type="NCBI Taxonomy" id="1434127"/>
    <lineage>
        <taxon>Viruses</taxon>
        <taxon>Duplodnaviria</taxon>
        <taxon>Heunggongvirae</taxon>
        <taxon>Uroviricota</taxon>
        <taxon>Caudoviricetes</taxon>
        <taxon>Autographivirales</taxon>
        <taxon>Autosignataviridae</taxon>
        <taxon>Colwellvirinae</taxon>
        <taxon>Kaohsiungvirus</taxon>
        <taxon>Kaohsiungvirus AS51</taxon>
    </lineage>
</organism>
<dbReference type="InterPro" id="IPR044925">
    <property type="entry name" value="His-Me_finger_sf"/>
</dbReference>